<gene>
    <name evidence="2" type="ORF">SAMN05421848_1872</name>
</gene>
<sequence>MTFKSLMTLLLMLLPLAACSESSDRNRVGVGVSGVNYTDQSFGGYAVREPGAEKSSAGGEPLGPYSAGGVMCCYNLPKEWHEGLQVELVIRIGLKSTTSEGRSREFAERKKNGTVNDYIKVDVPRYDNADNAMLWVEMLPKDQYKVVVSDVDPNHDDWPGDIKGWPVPSDEYRNKLILEKIESNEGVIRSFEKGIKDQKGTPDQIEDYKRHVKNINEENDNLRELLK</sequence>
<dbReference type="RefSeq" id="WP_090133204.1">
    <property type="nucleotide sequence ID" value="NZ_FOLY01000003.1"/>
</dbReference>
<dbReference type="STRING" id="402385.SAMN05421848_1872"/>
<feature type="chain" id="PRO_5011469527" description="DUF3304 domain-containing protein" evidence="1">
    <location>
        <begin position="21"/>
        <end position="227"/>
    </location>
</feature>
<dbReference type="Proteomes" id="UP000199046">
    <property type="component" value="Unassembled WGS sequence"/>
</dbReference>
<keyword evidence="3" id="KW-1185">Reference proteome</keyword>
<evidence type="ECO:0008006" key="4">
    <source>
        <dbReference type="Google" id="ProtNLM"/>
    </source>
</evidence>
<feature type="signal peptide" evidence="1">
    <location>
        <begin position="1"/>
        <end position="20"/>
    </location>
</feature>
<dbReference type="EMBL" id="FOLY01000003">
    <property type="protein sequence ID" value="SFC53926.1"/>
    <property type="molecule type" value="Genomic_DNA"/>
</dbReference>
<evidence type="ECO:0000313" key="3">
    <source>
        <dbReference type="Proteomes" id="UP000199046"/>
    </source>
</evidence>
<proteinExistence type="predicted"/>
<accession>A0A1I1JZJ6</accession>
<keyword evidence="1" id="KW-0732">Signal</keyword>
<organism evidence="2 3">
    <name type="scientific">Kushneria avicenniae</name>
    <dbReference type="NCBI Taxonomy" id="402385"/>
    <lineage>
        <taxon>Bacteria</taxon>
        <taxon>Pseudomonadati</taxon>
        <taxon>Pseudomonadota</taxon>
        <taxon>Gammaproteobacteria</taxon>
        <taxon>Oceanospirillales</taxon>
        <taxon>Halomonadaceae</taxon>
        <taxon>Kushneria</taxon>
    </lineage>
</organism>
<protein>
    <recommendedName>
        <fullName evidence="4">DUF3304 domain-containing protein</fullName>
    </recommendedName>
</protein>
<dbReference type="Pfam" id="PF11745">
    <property type="entry name" value="DUF3304"/>
    <property type="match status" value="1"/>
</dbReference>
<evidence type="ECO:0000313" key="2">
    <source>
        <dbReference type="EMBL" id="SFC53926.1"/>
    </source>
</evidence>
<dbReference type="InterPro" id="IPR021733">
    <property type="entry name" value="DUF3304"/>
</dbReference>
<dbReference type="AlphaFoldDB" id="A0A1I1JZJ6"/>
<name>A0A1I1JZJ6_9GAMM</name>
<evidence type="ECO:0000256" key="1">
    <source>
        <dbReference type="SAM" id="SignalP"/>
    </source>
</evidence>
<reference evidence="3" key="1">
    <citation type="submission" date="2016-10" db="EMBL/GenBank/DDBJ databases">
        <authorList>
            <person name="Varghese N."/>
            <person name="Submissions S."/>
        </authorList>
    </citation>
    <scope>NUCLEOTIDE SEQUENCE [LARGE SCALE GENOMIC DNA]</scope>
    <source>
        <strain evidence="3">DSM 23439</strain>
    </source>
</reference>
<dbReference type="OrthoDB" id="6182461at2"/>